<reference evidence="1 2" key="1">
    <citation type="journal article" date="2018" name="Mol. Biol. Evol.">
        <title>Broad Genomic Sampling Reveals a Smut Pathogenic Ancestry of the Fungal Clade Ustilaginomycotina.</title>
        <authorList>
            <person name="Kijpornyongpan T."/>
            <person name="Mondo S.J."/>
            <person name="Barry K."/>
            <person name="Sandor L."/>
            <person name="Lee J."/>
            <person name="Lipzen A."/>
            <person name="Pangilinan J."/>
            <person name="LaButti K."/>
            <person name="Hainaut M."/>
            <person name="Henrissat B."/>
            <person name="Grigoriev I.V."/>
            <person name="Spatafora J.W."/>
            <person name="Aime M.C."/>
        </authorList>
    </citation>
    <scope>NUCLEOTIDE SEQUENCE [LARGE SCALE GENOMIC DNA]</scope>
    <source>
        <strain evidence="1 2">SA 807</strain>
    </source>
</reference>
<accession>A0ACD0P015</accession>
<dbReference type="EMBL" id="KZ819849">
    <property type="protein sequence ID" value="PWN51372.1"/>
    <property type="molecule type" value="Genomic_DNA"/>
</dbReference>
<protein>
    <submittedName>
        <fullName evidence="1">Uncharacterized protein</fullName>
    </submittedName>
</protein>
<dbReference type="Proteomes" id="UP000245626">
    <property type="component" value="Unassembled WGS sequence"/>
</dbReference>
<name>A0ACD0P015_9BASI</name>
<organism evidence="1 2">
    <name type="scientific">Violaceomyces palustris</name>
    <dbReference type="NCBI Taxonomy" id="1673888"/>
    <lineage>
        <taxon>Eukaryota</taxon>
        <taxon>Fungi</taxon>
        <taxon>Dikarya</taxon>
        <taxon>Basidiomycota</taxon>
        <taxon>Ustilaginomycotina</taxon>
        <taxon>Ustilaginomycetes</taxon>
        <taxon>Violaceomycetales</taxon>
        <taxon>Violaceomycetaceae</taxon>
        <taxon>Violaceomyces</taxon>
    </lineage>
</organism>
<sequence>MSNSKEILDFIPSRDLCSIRPRLELDVPSVVASLDRIATSLGVSEEGILLHQEPILLHHHPLVPSGSDGFREEEEGQGSDSSEEDFEVRFVKGWLTRLLMRSSELCQDDHRLMDRAAELLAICAGQMACGGGSIQSHRFSKPELLDRVSVKIRDSALVNDSLGSRTWGAAPILCQMILPLDREVSDSSLSSPPFPRRVLELGAGTGLVGLALADHLRRLLLEMDGKEDRIGSQRCEVVLTDFHPNVLENLSFNVSINGWDHRSSSPRSGAELGGVEVKVRTLDWQEIHLRRLSQRKGTRSKELEEERKYISTAQTLPSDLVDGSKGEKQHEDKKEEDARTWRLPLVPEGKGGAEEDGRFDMIIAADCIYDTSHPSWIRSVAEAFLSRPRGGHLVEDDDRFPPTLHMIVPLRPTHTKELESIYQVFSKAGGGEGGSDEDSSNDVSSSSSSELRLEIQKEVDLVGYDNFGSPGIRLAGQVDNGSRRGNKNVYRWFVIR</sequence>
<evidence type="ECO:0000313" key="1">
    <source>
        <dbReference type="EMBL" id="PWN51372.1"/>
    </source>
</evidence>
<gene>
    <name evidence="1" type="ORF">IE53DRAFT_410224</name>
</gene>
<evidence type="ECO:0000313" key="2">
    <source>
        <dbReference type="Proteomes" id="UP000245626"/>
    </source>
</evidence>
<proteinExistence type="predicted"/>
<keyword evidence="2" id="KW-1185">Reference proteome</keyword>